<evidence type="ECO:0000313" key="1">
    <source>
        <dbReference type="EMBL" id="SGZ13262.1"/>
    </source>
</evidence>
<accession>A0A1L0ADV4</accession>
<protein>
    <submittedName>
        <fullName evidence="1">Uncharacterized protein</fullName>
    </submittedName>
</protein>
<reference evidence="1 2" key="1">
    <citation type="submission" date="2016-11" db="EMBL/GenBank/DDBJ databases">
        <authorList>
            <person name="Jaros S."/>
            <person name="Januszkiewicz K."/>
            <person name="Wedrychowicz H."/>
        </authorList>
    </citation>
    <scope>NUCLEOTIDE SEQUENCE [LARGE SCALE GENOMIC DNA]</scope>
    <source>
        <strain evidence="1">NVI 5450</strain>
    </source>
</reference>
<name>A0A1L0ADV4_9GAMM</name>
<evidence type="ECO:0000313" key="2">
    <source>
        <dbReference type="Proteomes" id="UP000183794"/>
    </source>
</evidence>
<organism evidence="1 2">
    <name type="scientific">Moritella viscosa</name>
    <dbReference type="NCBI Taxonomy" id="80854"/>
    <lineage>
        <taxon>Bacteria</taxon>
        <taxon>Pseudomonadati</taxon>
        <taxon>Pseudomonadota</taxon>
        <taxon>Gammaproteobacteria</taxon>
        <taxon>Alteromonadales</taxon>
        <taxon>Moritellaceae</taxon>
        <taxon>Moritella</taxon>
    </lineage>
</organism>
<dbReference type="AlphaFoldDB" id="A0A1L0ADV4"/>
<dbReference type="EMBL" id="FPLD01000104">
    <property type="protein sequence ID" value="SGZ13262.1"/>
    <property type="molecule type" value="Genomic_DNA"/>
</dbReference>
<sequence length="213" mass="24454">MPHGKTTIRFTGGSLAGHVEENVTTRLLAERIENQIGMWIRENDDGSAQIMSHGQPDSNWNYFKVEIYEKQERLSDQEPYIYKYVGQEEVSRCESKTKQGNSCKNRTVTDQGKCSQHMENNMSKHELEISKSHLSDSSLFYRCGDQCFAASSKIPIEFEDIKESIIFLHEELLSQDFADGDEQNFIGYAKIFACLKELEFLKSDKNISNQTSK</sequence>
<dbReference type="RefSeq" id="WP_254796192.1">
    <property type="nucleotide sequence ID" value="NZ_FPLD01000104.1"/>
</dbReference>
<dbReference type="Proteomes" id="UP000183794">
    <property type="component" value="Unassembled WGS sequence"/>
</dbReference>
<proteinExistence type="predicted"/>
<gene>
    <name evidence="1" type="ORF">NVI5450_3919</name>
</gene>